<reference evidence="1" key="1">
    <citation type="submission" date="2014-09" db="EMBL/GenBank/DDBJ databases">
        <authorList>
            <person name="Magalhaes I.L.F."/>
            <person name="Oliveira U."/>
            <person name="Santos F.R."/>
            <person name="Vidigal T.H.D.A."/>
            <person name="Brescovit A.D."/>
            <person name="Santos A.J."/>
        </authorList>
    </citation>
    <scope>NUCLEOTIDE SEQUENCE</scope>
    <source>
        <tissue evidence="1">Shoot tissue taken approximately 20 cm above the soil surface</tissue>
    </source>
</reference>
<organism evidence="1">
    <name type="scientific">Arundo donax</name>
    <name type="common">Giant reed</name>
    <name type="synonym">Donax arundinaceus</name>
    <dbReference type="NCBI Taxonomy" id="35708"/>
    <lineage>
        <taxon>Eukaryota</taxon>
        <taxon>Viridiplantae</taxon>
        <taxon>Streptophyta</taxon>
        <taxon>Embryophyta</taxon>
        <taxon>Tracheophyta</taxon>
        <taxon>Spermatophyta</taxon>
        <taxon>Magnoliopsida</taxon>
        <taxon>Liliopsida</taxon>
        <taxon>Poales</taxon>
        <taxon>Poaceae</taxon>
        <taxon>PACMAD clade</taxon>
        <taxon>Arundinoideae</taxon>
        <taxon>Arundineae</taxon>
        <taxon>Arundo</taxon>
    </lineage>
</organism>
<protein>
    <submittedName>
        <fullName evidence="1">Uncharacterized protein</fullName>
    </submittedName>
</protein>
<sequence>MKHREGGSACWSSPPDSKVQDGRILVLSLFERHGFVGSRLICVGSVESEIRGGCGMATSTRTAAVSGSTTMTTVMSGSMAAVASGFSTASTCFVAMVASG</sequence>
<dbReference type="EMBL" id="GBRH01193182">
    <property type="protein sequence ID" value="JAE04714.1"/>
    <property type="molecule type" value="Transcribed_RNA"/>
</dbReference>
<accession>A0A0A9F0H3</accession>
<proteinExistence type="predicted"/>
<reference evidence="1" key="2">
    <citation type="journal article" date="2015" name="Data Brief">
        <title>Shoot transcriptome of the giant reed, Arundo donax.</title>
        <authorList>
            <person name="Barrero R.A."/>
            <person name="Guerrero F.D."/>
            <person name="Moolhuijzen P."/>
            <person name="Goolsby J.A."/>
            <person name="Tidwell J."/>
            <person name="Bellgard S.E."/>
            <person name="Bellgard M.I."/>
        </authorList>
    </citation>
    <scope>NUCLEOTIDE SEQUENCE</scope>
    <source>
        <tissue evidence="1">Shoot tissue taken approximately 20 cm above the soil surface</tissue>
    </source>
</reference>
<name>A0A0A9F0H3_ARUDO</name>
<dbReference type="AlphaFoldDB" id="A0A0A9F0H3"/>
<evidence type="ECO:0000313" key="1">
    <source>
        <dbReference type="EMBL" id="JAE04714.1"/>
    </source>
</evidence>